<dbReference type="AlphaFoldDB" id="A0A564ZPN3"/>
<gene>
    <name evidence="1" type="ORF">MELA_02922</name>
</gene>
<reference evidence="1 2" key="1">
    <citation type="submission" date="2019-07" db="EMBL/GenBank/DDBJ databases">
        <authorList>
            <person name="Cremers G."/>
        </authorList>
    </citation>
    <scope>NUCLEOTIDE SEQUENCE [LARGE SCALE GENOMIC DNA]</scope>
</reference>
<organism evidence="1 2">
    <name type="scientific">Candidatus Methylomirabilis lanthanidiphila</name>
    <dbReference type="NCBI Taxonomy" id="2211376"/>
    <lineage>
        <taxon>Bacteria</taxon>
        <taxon>Candidatus Methylomirabilota</taxon>
        <taxon>Candidatus Methylomirabilia</taxon>
        <taxon>Candidatus Methylomirabilales</taxon>
        <taxon>Candidatus Methylomirabilaceae</taxon>
        <taxon>Candidatus Methylomirabilis</taxon>
    </lineage>
</organism>
<feature type="non-terminal residue" evidence="1">
    <location>
        <position position="53"/>
    </location>
</feature>
<evidence type="ECO:0000313" key="1">
    <source>
        <dbReference type="EMBL" id="VUZ86518.1"/>
    </source>
</evidence>
<proteinExistence type="predicted"/>
<evidence type="ECO:0008006" key="3">
    <source>
        <dbReference type="Google" id="ProtNLM"/>
    </source>
</evidence>
<keyword evidence="2" id="KW-1185">Reference proteome</keyword>
<name>A0A564ZPN3_9BACT</name>
<sequence>MATRVPPSKQMEQALYTDLLTSGDPLGEAARRGAQLILQKALEAETEQFLGRG</sequence>
<dbReference type="Proteomes" id="UP000334340">
    <property type="component" value="Unassembled WGS sequence"/>
</dbReference>
<accession>A0A564ZPN3</accession>
<dbReference type="EMBL" id="CABIKM010000064">
    <property type="protein sequence ID" value="VUZ86518.1"/>
    <property type="molecule type" value="Genomic_DNA"/>
</dbReference>
<evidence type="ECO:0000313" key="2">
    <source>
        <dbReference type="Proteomes" id="UP000334340"/>
    </source>
</evidence>
<protein>
    <recommendedName>
        <fullName evidence="3">IS256 family transposase</fullName>
    </recommendedName>
</protein>